<dbReference type="InterPro" id="IPR036893">
    <property type="entry name" value="SBP_sf"/>
</dbReference>
<evidence type="ECO:0000256" key="4">
    <source>
        <dbReference type="ARBA" id="ARBA00022833"/>
    </source>
</evidence>
<evidence type="ECO:0000256" key="6">
    <source>
        <dbReference type="ARBA" id="ARBA00023125"/>
    </source>
</evidence>
<name>A0AAF0Z3D6_AGATE</name>
<reference evidence="11" key="1">
    <citation type="submission" date="2023-10" db="EMBL/GenBank/DDBJ databases">
        <title>How to awaken a sleeping giant: antagonistic expression of flowering locus T homologs and elements of the age related pathway are associated with the flowering transition in Agave tequilana.</title>
        <authorList>
            <person name="Hernandez-Soriano L."/>
            <person name="Galvez-Sandre L."/>
            <person name="Avila De Dios E."/>
            <person name="Simpson J."/>
        </authorList>
    </citation>
    <scope>NUCLEOTIDE SEQUENCE</scope>
</reference>
<dbReference type="PANTHER" id="PTHR31251:SF169">
    <property type="entry name" value="SQUAMOSA PROMOTER-BINDING-LIKE PROTEIN 8"/>
    <property type="match status" value="1"/>
</dbReference>
<dbReference type="InterPro" id="IPR044817">
    <property type="entry name" value="SBP-like"/>
</dbReference>
<comment type="subcellular location">
    <subcellularLocation>
        <location evidence="1">Nucleus</location>
    </subcellularLocation>
</comment>
<evidence type="ECO:0000259" key="10">
    <source>
        <dbReference type="Pfam" id="PF03110"/>
    </source>
</evidence>
<dbReference type="InterPro" id="IPR004333">
    <property type="entry name" value="SBP_dom"/>
</dbReference>
<keyword evidence="6" id="KW-0238">DNA-binding</keyword>
<dbReference type="GO" id="GO:0005634">
    <property type="term" value="C:nucleus"/>
    <property type="evidence" value="ECO:0007669"/>
    <property type="project" value="UniProtKB-SubCell"/>
</dbReference>
<dbReference type="AlphaFoldDB" id="A0AAF0Z3D6"/>
<keyword evidence="7" id="KW-0804">Transcription</keyword>
<keyword evidence="3" id="KW-0863">Zinc-finger</keyword>
<accession>A0AAF0Z3D6</accession>
<feature type="compositionally biased region" description="Polar residues" evidence="9">
    <location>
        <begin position="332"/>
        <end position="353"/>
    </location>
</feature>
<dbReference type="SUPFAM" id="SSF103612">
    <property type="entry name" value="SBT domain"/>
    <property type="match status" value="1"/>
</dbReference>
<dbReference type="FunFam" id="4.10.1100.10:FF:000001">
    <property type="entry name" value="Squamosa promoter-binding-like protein 14"/>
    <property type="match status" value="1"/>
</dbReference>
<evidence type="ECO:0000256" key="2">
    <source>
        <dbReference type="ARBA" id="ARBA00022723"/>
    </source>
</evidence>
<feature type="compositionally biased region" description="Low complexity" evidence="9">
    <location>
        <begin position="220"/>
        <end position="236"/>
    </location>
</feature>
<dbReference type="Gene3D" id="4.10.1100.10">
    <property type="entry name" value="Transcription factor, SBP-box domain"/>
    <property type="match status" value="1"/>
</dbReference>
<evidence type="ECO:0000256" key="5">
    <source>
        <dbReference type="ARBA" id="ARBA00023015"/>
    </source>
</evidence>
<evidence type="ECO:0000256" key="3">
    <source>
        <dbReference type="ARBA" id="ARBA00022771"/>
    </source>
</evidence>
<protein>
    <submittedName>
        <fullName evidence="11">SPL-like protein 10</fullName>
    </submittedName>
</protein>
<evidence type="ECO:0000256" key="8">
    <source>
        <dbReference type="ARBA" id="ARBA00023242"/>
    </source>
</evidence>
<dbReference type="PANTHER" id="PTHR31251">
    <property type="entry name" value="SQUAMOSA PROMOTER-BINDING-LIKE PROTEIN 4"/>
    <property type="match status" value="1"/>
</dbReference>
<keyword evidence="8" id="KW-0539">Nucleus</keyword>
<feature type="compositionally biased region" description="Low complexity" evidence="9">
    <location>
        <begin position="314"/>
        <end position="323"/>
    </location>
</feature>
<sequence>MMNRPPSIPSSSDPYHHLPPPSIMPFVGLDNNWDTHTHTQTIPSFDPPFALPMATTPSFPFYPRMDYPSPNCFIKREENNHYITTIGPGRIGLNLGHRTYFSSGDALAIDRLLTARAHHQPPRCQAEGCKADLSGAKHYHRRHKVCEFHSKAADVVAGGLQQRFCQQCSRFHVLAEFDESKRSCRKRFADHNRRRRKPQNNNSADKTKHNAPRPSRDCASKSASAATTSTATPTTNSGGGFQGSQGEKGKEVLFRSGPALSLGAQQGMSNYCPSTSYNNQGEQSKAVLFRSGPALSLGAQQGMYNYHPSTSTTNNNNNNNNNNDGGFYHQSLFGSSSNAASQSTGGGSDQNQTNLLHLGQAMFEVDFM</sequence>
<proteinExistence type="evidence at transcript level"/>
<keyword evidence="4" id="KW-0862">Zinc</keyword>
<evidence type="ECO:0000256" key="7">
    <source>
        <dbReference type="ARBA" id="ARBA00023163"/>
    </source>
</evidence>
<dbReference type="EMBL" id="OR751392">
    <property type="protein sequence ID" value="WPD49295.1"/>
    <property type="molecule type" value="mRNA"/>
</dbReference>
<keyword evidence="2" id="KW-0479">Metal-binding</keyword>
<feature type="domain" description="SBP-type" evidence="10">
    <location>
        <begin position="124"/>
        <end position="197"/>
    </location>
</feature>
<dbReference type="GO" id="GO:0003677">
    <property type="term" value="F:DNA binding"/>
    <property type="evidence" value="ECO:0007669"/>
    <property type="project" value="UniProtKB-KW"/>
</dbReference>
<feature type="region of interest" description="Disordered" evidence="9">
    <location>
        <begin position="188"/>
        <end position="247"/>
    </location>
</feature>
<dbReference type="Pfam" id="PF03110">
    <property type="entry name" value="SBP"/>
    <property type="match status" value="1"/>
</dbReference>
<dbReference type="GO" id="GO:0008270">
    <property type="term" value="F:zinc ion binding"/>
    <property type="evidence" value="ECO:0007669"/>
    <property type="project" value="UniProtKB-KW"/>
</dbReference>
<evidence type="ECO:0000313" key="11">
    <source>
        <dbReference type="EMBL" id="WPD49295.1"/>
    </source>
</evidence>
<evidence type="ECO:0000256" key="1">
    <source>
        <dbReference type="ARBA" id="ARBA00004123"/>
    </source>
</evidence>
<organism evidence="11">
    <name type="scientific">Agave tequilana</name>
    <name type="common">Tequila agave</name>
    <dbReference type="NCBI Taxonomy" id="386106"/>
    <lineage>
        <taxon>Eukaryota</taxon>
        <taxon>Viridiplantae</taxon>
        <taxon>Streptophyta</taxon>
        <taxon>Embryophyta</taxon>
        <taxon>Tracheophyta</taxon>
        <taxon>Spermatophyta</taxon>
        <taxon>Magnoliopsida</taxon>
        <taxon>Liliopsida</taxon>
        <taxon>Asparagales</taxon>
        <taxon>Asparagaceae</taxon>
        <taxon>Agavoideae</taxon>
        <taxon>Agave</taxon>
    </lineage>
</organism>
<evidence type="ECO:0000256" key="9">
    <source>
        <dbReference type="SAM" id="MobiDB-lite"/>
    </source>
</evidence>
<keyword evidence="5" id="KW-0805">Transcription regulation</keyword>
<feature type="region of interest" description="Disordered" evidence="9">
    <location>
        <begin position="309"/>
        <end position="353"/>
    </location>
</feature>